<keyword evidence="2" id="KW-1185">Reference proteome</keyword>
<dbReference type="RefSeq" id="XP_001311551.1">
    <property type="nucleotide sequence ID" value="XM_001311550.1"/>
</dbReference>
<dbReference type="Gene3D" id="1.25.10.10">
    <property type="entry name" value="Leucine-rich Repeat Variant"/>
    <property type="match status" value="1"/>
</dbReference>
<dbReference type="AlphaFoldDB" id="A2F8Z4"/>
<evidence type="ECO:0000313" key="1">
    <source>
        <dbReference type="EMBL" id="EAX98621.1"/>
    </source>
</evidence>
<gene>
    <name evidence="1" type="ORF">TVAG_339380</name>
</gene>
<reference evidence="1" key="1">
    <citation type="submission" date="2006-10" db="EMBL/GenBank/DDBJ databases">
        <authorList>
            <person name="Amadeo P."/>
            <person name="Zhao Q."/>
            <person name="Wortman J."/>
            <person name="Fraser-Liggett C."/>
            <person name="Carlton J."/>
        </authorList>
    </citation>
    <scope>NUCLEOTIDE SEQUENCE</scope>
    <source>
        <strain evidence="1">G3</strain>
    </source>
</reference>
<dbReference type="EMBL" id="DS113668">
    <property type="protein sequence ID" value="EAX98621.1"/>
    <property type="molecule type" value="Genomic_DNA"/>
</dbReference>
<dbReference type="SUPFAM" id="SSF48371">
    <property type="entry name" value="ARM repeat"/>
    <property type="match status" value="1"/>
</dbReference>
<dbReference type="Proteomes" id="UP000001542">
    <property type="component" value="Unassembled WGS sequence"/>
</dbReference>
<name>A2F8Z4_TRIV3</name>
<dbReference type="InterPro" id="IPR011989">
    <property type="entry name" value="ARM-like"/>
</dbReference>
<organism evidence="1 2">
    <name type="scientific">Trichomonas vaginalis (strain ATCC PRA-98 / G3)</name>
    <dbReference type="NCBI Taxonomy" id="412133"/>
    <lineage>
        <taxon>Eukaryota</taxon>
        <taxon>Metamonada</taxon>
        <taxon>Parabasalia</taxon>
        <taxon>Trichomonadida</taxon>
        <taxon>Trichomonadidae</taxon>
        <taxon>Trichomonas</taxon>
    </lineage>
</organism>
<sequence length="789" mass="89986">MDEVIQNLVATSSPDESIRAQASEFIENCTKDKNFYLQIFDILQRTDINPEIYILATGALRLWIKESFTSVSEEIQRQIIEFLQNLIINCHPAIEHIIERYKSVLQIFYLDISPFFLEILQFINTQTPLDYLSNLLTVYKLLGPRYCDSNCRNTDRSELVEFVLAPITPILQDMTLSQSPEGCTIYSRALEVFKTLYNSKNSEHVNFASQICIVNFNNFPDQVPDNEMFFEMYYQIVSFVPSLISNLIIGPKQENTEEILNTLYELCYAYMVKLAKTQAFPGDIFIPLANCLDWRNSVVPINVETVHMLISLCTLGEAEIFDFENNPHHYLSSYLSYKRKNNTDKTCRDAICFLANSLGSSNKNFLQFLLTEEPSEPTMYLVACQTNNALLHTLQSVLADFVQRSFETCQNNPVELATLLFLIKKSIEHIYEYPIYNSFLEFTINCLTNSQSDVVIDESIGVLYKLLINGEDIPVDLVEPILEFSEKYCSKNALKFFARYVKTNDDFGEEQLCKIIDFYLPIIEESILDAQDTTNLMMIVGKLVEIGGVSVITNDLSAFIEKYLNDPYVSSVEPICSLIGVIFTLNNNEISSQLMKMLCQSLDSNVTMESLSYIVETICCLLIICPNAFQVLGVGELWFQTILSKFGKSNFQDANLAIILSLIIQSDETVDASPVLQLISSQNLFNQVKFLLLATLIDFRSLDISKEVLDQYLQYLGIEKITSYNQNYLHYVAMLVIISQHNEYAAALYPVALECLNQSYKGSESFLWPITRINVNELDQNAKTLAANS</sequence>
<dbReference type="InParanoid" id="A2F8Z4"/>
<dbReference type="VEuPathDB" id="TrichDB:TVAGG3_0764170"/>
<reference evidence="1" key="2">
    <citation type="journal article" date="2007" name="Science">
        <title>Draft genome sequence of the sexually transmitted pathogen Trichomonas vaginalis.</title>
        <authorList>
            <person name="Carlton J.M."/>
            <person name="Hirt R.P."/>
            <person name="Silva J.C."/>
            <person name="Delcher A.L."/>
            <person name="Schatz M."/>
            <person name="Zhao Q."/>
            <person name="Wortman J.R."/>
            <person name="Bidwell S.L."/>
            <person name="Alsmark U.C.M."/>
            <person name="Besteiro S."/>
            <person name="Sicheritz-Ponten T."/>
            <person name="Noel C.J."/>
            <person name="Dacks J.B."/>
            <person name="Foster P.G."/>
            <person name="Simillion C."/>
            <person name="Van de Peer Y."/>
            <person name="Miranda-Saavedra D."/>
            <person name="Barton G.J."/>
            <person name="Westrop G.D."/>
            <person name="Mueller S."/>
            <person name="Dessi D."/>
            <person name="Fiori P.L."/>
            <person name="Ren Q."/>
            <person name="Paulsen I."/>
            <person name="Zhang H."/>
            <person name="Bastida-Corcuera F.D."/>
            <person name="Simoes-Barbosa A."/>
            <person name="Brown M.T."/>
            <person name="Hayes R.D."/>
            <person name="Mukherjee M."/>
            <person name="Okumura C.Y."/>
            <person name="Schneider R."/>
            <person name="Smith A.J."/>
            <person name="Vanacova S."/>
            <person name="Villalvazo M."/>
            <person name="Haas B.J."/>
            <person name="Pertea M."/>
            <person name="Feldblyum T.V."/>
            <person name="Utterback T.R."/>
            <person name="Shu C.L."/>
            <person name="Osoegawa K."/>
            <person name="de Jong P.J."/>
            <person name="Hrdy I."/>
            <person name="Horvathova L."/>
            <person name="Zubacova Z."/>
            <person name="Dolezal P."/>
            <person name="Malik S.B."/>
            <person name="Logsdon J.M. Jr."/>
            <person name="Henze K."/>
            <person name="Gupta A."/>
            <person name="Wang C.C."/>
            <person name="Dunne R.L."/>
            <person name="Upcroft J.A."/>
            <person name="Upcroft P."/>
            <person name="White O."/>
            <person name="Salzberg S.L."/>
            <person name="Tang P."/>
            <person name="Chiu C.-H."/>
            <person name="Lee Y.-S."/>
            <person name="Embley T.M."/>
            <person name="Coombs G.H."/>
            <person name="Mottram J.C."/>
            <person name="Tachezy J."/>
            <person name="Fraser-Liggett C.M."/>
            <person name="Johnson P.J."/>
        </authorList>
    </citation>
    <scope>NUCLEOTIDE SEQUENCE [LARGE SCALE GENOMIC DNA]</scope>
    <source>
        <strain evidence="1">G3</strain>
    </source>
</reference>
<proteinExistence type="predicted"/>
<dbReference type="VEuPathDB" id="TrichDB:TVAG_339380"/>
<protein>
    <recommendedName>
        <fullName evidence="3">Importin N-terminal domain-containing protein</fullName>
    </recommendedName>
</protein>
<evidence type="ECO:0000313" key="2">
    <source>
        <dbReference type="Proteomes" id="UP000001542"/>
    </source>
</evidence>
<accession>A2F8Z4</accession>
<dbReference type="InterPro" id="IPR016024">
    <property type="entry name" value="ARM-type_fold"/>
</dbReference>
<dbReference type="KEGG" id="tva:4756421"/>
<evidence type="ECO:0008006" key="3">
    <source>
        <dbReference type="Google" id="ProtNLM"/>
    </source>
</evidence>